<reference evidence="8" key="1">
    <citation type="submission" date="2016-11" db="EMBL/GenBank/DDBJ databases">
        <authorList>
            <person name="Shukria A."/>
            <person name="Stevens D.C."/>
        </authorList>
    </citation>
    <scope>NUCLEOTIDE SEQUENCE [LARGE SCALE GENOMIC DNA]</scope>
    <source>
        <strain evidence="8">Cbfe23</strain>
    </source>
</reference>
<dbReference type="NCBIfam" id="NF003768">
    <property type="entry name" value="PRK05365.1"/>
    <property type="match status" value="1"/>
</dbReference>
<proteinExistence type="inferred from homology"/>
<name>A0A1L9B4D2_9BACT</name>
<evidence type="ECO:0000256" key="4">
    <source>
        <dbReference type="ARBA" id="ARBA00023002"/>
    </source>
</evidence>
<protein>
    <recommendedName>
        <fullName evidence="5">Putative NADH dehydrogenase/NAD(P)H nitroreductase BON30_27700</fullName>
        <ecNumber evidence="5">1.-.-.-</ecNumber>
    </recommendedName>
</protein>
<comment type="caution">
    <text evidence="7">The sequence shown here is derived from an EMBL/GenBank/DDBJ whole genome shotgun (WGS) entry which is preliminary data.</text>
</comment>
<evidence type="ECO:0000313" key="7">
    <source>
        <dbReference type="EMBL" id="OJH37118.1"/>
    </source>
</evidence>
<accession>A0A1L9B4D2</accession>
<dbReference type="Gene3D" id="3.40.109.10">
    <property type="entry name" value="NADH Oxidase"/>
    <property type="match status" value="1"/>
</dbReference>
<keyword evidence="5" id="KW-0520">NAD</keyword>
<evidence type="ECO:0000256" key="2">
    <source>
        <dbReference type="ARBA" id="ARBA00022643"/>
    </source>
</evidence>
<evidence type="ECO:0000256" key="5">
    <source>
        <dbReference type="HAMAP-Rule" id="MF_01204"/>
    </source>
</evidence>
<dbReference type="CDD" id="cd02148">
    <property type="entry name" value="RutE-like"/>
    <property type="match status" value="1"/>
</dbReference>
<keyword evidence="2 5" id="KW-0288">FMN</keyword>
<dbReference type="AlphaFoldDB" id="A0A1L9B4D2"/>
<keyword evidence="1 5" id="KW-0285">Flavoprotein</keyword>
<comment type="similarity">
    <text evidence="5">Belongs to the nitroreductase family. HadB/RutE subfamily.</text>
</comment>
<dbReference type="OrthoDB" id="9809288at2"/>
<dbReference type="STRING" id="83449.BON30_27700"/>
<dbReference type="Pfam" id="PF00881">
    <property type="entry name" value="Nitroreductase"/>
    <property type="match status" value="1"/>
</dbReference>
<dbReference type="SUPFAM" id="SSF55469">
    <property type="entry name" value="FMN-dependent nitroreductase-like"/>
    <property type="match status" value="1"/>
</dbReference>
<dbReference type="HAMAP" id="MF_01204">
    <property type="entry name" value="Oxidoreductase_RutE_HadB"/>
    <property type="match status" value="1"/>
</dbReference>
<dbReference type="Proteomes" id="UP000182229">
    <property type="component" value="Unassembled WGS sequence"/>
</dbReference>
<dbReference type="InterPro" id="IPR029479">
    <property type="entry name" value="Nitroreductase"/>
</dbReference>
<feature type="domain" description="Nitroreductase" evidence="6">
    <location>
        <begin position="21"/>
        <end position="178"/>
    </location>
</feature>
<keyword evidence="3 5" id="KW-0521">NADP</keyword>
<dbReference type="PANTHER" id="PTHR43543">
    <property type="entry name" value="MALONIC SEMIALDEHYDE REDUCTASE RUTE-RELATED"/>
    <property type="match status" value="1"/>
</dbReference>
<dbReference type="EC" id="1.-.-.-" evidence="5"/>
<organism evidence="7 8">
    <name type="scientific">Cystobacter ferrugineus</name>
    <dbReference type="NCBI Taxonomy" id="83449"/>
    <lineage>
        <taxon>Bacteria</taxon>
        <taxon>Pseudomonadati</taxon>
        <taxon>Myxococcota</taxon>
        <taxon>Myxococcia</taxon>
        <taxon>Myxococcales</taxon>
        <taxon>Cystobacterineae</taxon>
        <taxon>Archangiaceae</taxon>
        <taxon>Cystobacter</taxon>
    </lineage>
</organism>
<keyword evidence="4 5" id="KW-0560">Oxidoreductase</keyword>
<evidence type="ECO:0000256" key="3">
    <source>
        <dbReference type="ARBA" id="ARBA00022857"/>
    </source>
</evidence>
<dbReference type="InterPro" id="IPR050461">
    <property type="entry name" value="Nitroreductase_HadB/RutE"/>
</dbReference>
<dbReference type="GO" id="GO:0016491">
    <property type="term" value="F:oxidoreductase activity"/>
    <property type="evidence" value="ECO:0007669"/>
    <property type="project" value="UniProtKB-UniRule"/>
</dbReference>
<dbReference type="PANTHER" id="PTHR43543:SF1">
    <property type="entry name" value="MALONIC SEMIALDEHYDE REDUCTASE RUTE-RELATED"/>
    <property type="match status" value="1"/>
</dbReference>
<comment type="cofactor">
    <cofactor evidence="5">
        <name>FMN</name>
        <dbReference type="ChEBI" id="CHEBI:58210"/>
    </cofactor>
</comment>
<sequence length="200" mass="22098">MANPRPSLDDASLNILFNEARSHNAWLDRPVEDAVLERLYELARMGPTAANAQPLRLVFVKSQAAKEKLKPALSAGNVDKTMNAPVTAIVAYDTEFYEQMPKLFPARDMKPMFLGMPPEAREKSAYMNSSLQGAYVILAARGLGLDCGPMAGFDNAKVNAAFFPDGKWKSNFLLNLGYGDPARLFPRNPRLDFADACRIE</sequence>
<evidence type="ECO:0000259" key="6">
    <source>
        <dbReference type="Pfam" id="PF00881"/>
    </source>
</evidence>
<keyword evidence="8" id="KW-1185">Reference proteome</keyword>
<evidence type="ECO:0000256" key="1">
    <source>
        <dbReference type="ARBA" id="ARBA00022630"/>
    </source>
</evidence>
<reference evidence="7 8" key="2">
    <citation type="submission" date="2016-12" db="EMBL/GenBank/DDBJ databases">
        <title>Draft Genome Sequence of Cystobacter ferrugineus Strain Cbfe23.</title>
        <authorList>
            <person name="Akbar S."/>
            <person name="Dowd S.E."/>
            <person name="Stevens D.C."/>
        </authorList>
    </citation>
    <scope>NUCLEOTIDE SEQUENCE [LARGE SCALE GENOMIC DNA]</scope>
    <source>
        <strain evidence="7 8">Cbfe23</strain>
    </source>
</reference>
<dbReference type="InterPro" id="IPR023936">
    <property type="entry name" value="RutE-like"/>
</dbReference>
<gene>
    <name evidence="7" type="ORF">BON30_27700</name>
</gene>
<dbReference type="EMBL" id="MPIN01000008">
    <property type="protein sequence ID" value="OJH37118.1"/>
    <property type="molecule type" value="Genomic_DNA"/>
</dbReference>
<dbReference type="InterPro" id="IPR000415">
    <property type="entry name" value="Nitroreductase-like"/>
</dbReference>
<evidence type="ECO:0000313" key="8">
    <source>
        <dbReference type="Proteomes" id="UP000182229"/>
    </source>
</evidence>
<dbReference type="RefSeq" id="WP_071901458.1">
    <property type="nucleotide sequence ID" value="NZ_MPIN01000008.1"/>
</dbReference>